<reference evidence="1 2" key="1">
    <citation type="submission" date="2019-09" db="EMBL/GenBank/DDBJ databases">
        <title>Genome sequence and assembly of Taibaiella sp.</title>
        <authorList>
            <person name="Chhetri G."/>
        </authorList>
    </citation>
    <scope>NUCLEOTIDE SEQUENCE [LARGE SCALE GENOMIC DNA]</scope>
    <source>
        <strain evidence="1 2">KVB11</strain>
    </source>
</reference>
<name>A0A5M6CGY4_9BACT</name>
<organism evidence="1 2">
    <name type="scientific">Taibaiella lutea</name>
    <dbReference type="NCBI Taxonomy" id="2608001"/>
    <lineage>
        <taxon>Bacteria</taxon>
        <taxon>Pseudomonadati</taxon>
        <taxon>Bacteroidota</taxon>
        <taxon>Chitinophagia</taxon>
        <taxon>Chitinophagales</taxon>
        <taxon>Chitinophagaceae</taxon>
        <taxon>Taibaiella</taxon>
    </lineage>
</organism>
<evidence type="ECO:0000313" key="2">
    <source>
        <dbReference type="Proteomes" id="UP000323632"/>
    </source>
</evidence>
<dbReference type="AlphaFoldDB" id="A0A5M6CGY4"/>
<gene>
    <name evidence="1" type="ORF">F0919_18005</name>
</gene>
<accession>A0A5M6CGY4</accession>
<dbReference type="RefSeq" id="WP_150034253.1">
    <property type="nucleotide sequence ID" value="NZ_VWSH01000004.1"/>
</dbReference>
<comment type="caution">
    <text evidence="1">The sequence shown here is derived from an EMBL/GenBank/DDBJ whole genome shotgun (WGS) entry which is preliminary data.</text>
</comment>
<protein>
    <submittedName>
        <fullName evidence="1">Uncharacterized protein</fullName>
    </submittedName>
</protein>
<keyword evidence="2" id="KW-1185">Reference proteome</keyword>
<proteinExistence type="predicted"/>
<dbReference type="EMBL" id="VWSH01000004">
    <property type="protein sequence ID" value="KAA5532675.1"/>
    <property type="molecule type" value="Genomic_DNA"/>
</dbReference>
<sequence>MKTGIELIAQERQEQIEKHGRTVKSDFEENSKGQLIRAAITLLTGSGTLPANWNFNYCTRLMQKSERSRKIVAGALIAADLDREQYEEHPEGFIPKNMPNTHQMREKHPEMVRGWENLSKEDLLEAMCGEVLDLFSMMERVSIFMEECTNMSKVTYTPEVIKEMIKKKKEEDINDFCFLECEESEDEDILSEIKERAKKSTLN</sequence>
<dbReference type="Proteomes" id="UP000323632">
    <property type="component" value="Unassembled WGS sequence"/>
</dbReference>
<evidence type="ECO:0000313" key="1">
    <source>
        <dbReference type="EMBL" id="KAA5532675.1"/>
    </source>
</evidence>